<dbReference type="EMBL" id="LQZT01000021">
    <property type="protein sequence ID" value="OCW57218.1"/>
    <property type="molecule type" value="Genomic_DNA"/>
</dbReference>
<feature type="domain" description="PAS fold-3" evidence="1">
    <location>
        <begin position="33"/>
        <end position="101"/>
    </location>
</feature>
<evidence type="ECO:0000313" key="2">
    <source>
        <dbReference type="EMBL" id="OCW57218.1"/>
    </source>
</evidence>
<sequence length="408" mass="44566">MPSVLAGEREAAFGFDELFFSRTDTRGKIASGNAVFRRISRYDWDELLGSPHNIIRHPDMPRGVFWLMWDQIRQGRPIGAYVKNRAKDGSAYWVFAIITPVEGGYLSVRLKPGSPLLAQVAAEYHALLAAERDEGLAPAASAQRLLGRLAALGFADYRSFMAKGLMAEVLNRDRQMGARTAPTLRFFDELLTASEGLVGSASRVAGSYQGFRFVPLNLVIQAVRLGSAGRALGTISNNYTLLAGDIRDALDGFSAAAHAVSETISEGAFLLATALMQREIAGTFASEAAEERVDHAREARLLNDQRMRYTQRALDNLMSIERNLCSFVSGTDDIRRLTSGLTAIRMMGKVEVGRLNSGVLNDLVTDLEAFQRILTEGLGEITRMNEAMCRNACALKAAYQTETASVAA</sequence>
<dbReference type="SUPFAM" id="SSF55785">
    <property type="entry name" value="PYP-like sensor domain (PAS domain)"/>
    <property type="match status" value="1"/>
</dbReference>
<accession>A0A1C1YUL5</accession>
<proteinExistence type="predicted"/>
<dbReference type="Pfam" id="PF08447">
    <property type="entry name" value="PAS_3"/>
    <property type="match status" value="1"/>
</dbReference>
<evidence type="ECO:0000259" key="1">
    <source>
        <dbReference type="Pfam" id="PF08447"/>
    </source>
</evidence>
<dbReference type="InterPro" id="IPR035965">
    <property type="entry name" value="PAS-like_dom_sf"/>
</dbReference>
<comment type="caution">
    <text evidence="2">The sequence shown here is derived from an EMBL/GenBank/DDBJ whole genome shotgun (WGS) entry which is preliminary data.</text>
</comment>
<evidence type="ECO:0000313" key="3">
    <source>
        <dbReference type="Proteomes" id="UP000094795"/>
    </source>
</evidence>
<dbReference type="STRING" id="1480615.AWJ14_11560"/>
<reference evidence="2 3" key="1">
    <citation type="submission" date="2015-12" db="EMBL/GenBank/DDBJ databases">
        <authorList>
            <person name="Shamseldin A."/>
            <person name="Moawad H."/>
            <person name="Abd El-Rahim W.M."/>
            <person name="Sadowsky M.J."/>
        </authorList>
    </citation>
    <scope>NUCLEOTIDE SEQUENCE [LARGE SCALE GENOMIC DNA]</scope>
    <source>
        <strain evidence="2 3">JC234</strain>
    </source>
</reference>
<keyword evidence="3" id="KW-1185">Reference proteome</keyword>
<name>A0A1C1YUL5_9HYPH</name>
<dbReference type="InterPro" id="IPR013655">
    <property type="entry name" value="PAS_fold_3"/>
</dbReference>
<organism evidence="2 3">
    <name type="scientific">Hoeflea olei</name>
    <dbReference type="NCBI Taxonomy" id="1480615"/>
    <lineage>
        <taxon>Bacteria</taxon>
        <taxon>Pseudomonadati</taxon>
        <taxon>Pseudomonadota</taxon>
        <taxon>Alphaproteobacteria</taxon>
        <taxon>Hyphomicrobiales</taxon>
        <taxon>Rhizobiaceae</taxon>
        <taxon>Hoeflea</taxon>
    </lineage>
</organism>
<dbReference type="AlphaFoldDB" id="A0A1C1YUL5"/>
<dbReference type="CDD" id="cd00130">
    <property type="entry name" value="PAS"/>
    <property type="match status" value="1"/>
</dbReference>
<dbReference type="Gene3D" id="3.30.450.20">
    <property type="entry name" value="PAS domain"/>
    <property type="match status" value="1"/>
</dbReference>
<gene>
    <name evidence="2" type="ORF">AWJ14_11560</name>
</gene>
<protein>
    <recommendedName>
        <fullName evidence="1">PAS fold-3 domain-containing protein</fullName>
    </recommendedName>
</protein>
<dbReference type="InterPro" id="IPR000014">
    <property type="entry name" value="PAS"/>
</dbReference>
<dbReference type="Proteomes" id="UP000094795">
    <property type="component" value="Unassembled WGS sequence"/>
</dbReference>